<feature type="transmembrane region" description="Helical" evidence="1">
    <location>
        <begin position="7"/>
        <end position="30"/>
    </location>
</feature>
<organism evidence="2 3">
    <name type="scientific">Phakopsora pachyrhizi</name>
    <name type="common">Asian soybean rust disease fungus</name>
    <dbReference type="NCBI Taxonomy" id="170000"/>
    <lineage>
        <taxon>Eukaryota</taxon>
        <taxon>Fungi</taxon>
        <taxon>Dikarya</taxon>
        <taxon>Basidiomycota</taxon>
        <taxon>Pucciniomycotina</taxon>
        <taxon>Pucciniomycetes</taxon>
        <taxon>Pucciniales</taxon>
        <taxon>Phakopsoraceae</taxon>
        <taxon>Phakopsora</taxon>
    </lineage>
</organism>
<protein>
    <submittedName>
        <fullName evidence="2">Expressed protein</fullName>
    </submittedName>
</protein>
<evidence type="ECO:0000313" key="2">
    <source>
        <dbReference type="EMBL" id="CAH7684184.1"/>
    </source>
</evidence>
<comment type="caution">
    <text evidence="2">The sequence shown here is derived from an EMBL/GenBank/DDBJ whole genome shotgun (WGS) entry which is preliminary data.</text>
</comment>
<dbReference type="EMBL" id="CALTRL010005241">
    <property type="protein sequence ID" value="CAH7684184.1"/>
    <property type="molecule type" value="Genomic_DNA"/>
</dbReference>
<evidence type="ECO:0000256" key="1">
    <source>
        <dbReference type="SAM" id="Phobius"/>
    </source>
</evidence>
<reference evidence="2" key="1">
    <citation type="submission" date="2022-06" db="EMBL/GenBank/DDBJ databases">
        <authorList>
            <consortium name="SYNGENTA / RWTH Aachen University"/>
        </authorList>
    </citation>
    <scope>NUCLEOTIDE SEQUENCE</scope>
</reference>
<keyword evidence="3" id="KW-1185">Reference proteome</keyword>
<gene>
    <name evidence="2" type="ORF">PPACK8108_LOCUS18230</name>
</gene>
<keyword evidence="1" id="KW-1133">Transmembrane helix</keyword>
<name>A0AAV0BEL8_PHAPC</name>
<evidence type="ECO:0000313" key="3">
    <source>
        <dbReference type="Proteomes" id="UP001153365"/>
    </source>
</evidence>
<sequence>MPRFRALDTFIFSFLYYFYFRFFSLFTAIMTPARCGNALFYATTHLEVAAKIVFGIDPLNCFGNGVCFVLEKIVL</sequence>
<accession>A0AAV0BEL8</accession>
<proteinExistence type="predicted"/>
<keyword evidence="1" id="KW-0472">Membrane</keyword>
<keyword evidence="1" id="KW-0812">Transmembrane</keyword>
<dbReference type="Proteomes" id="UP001153365">
    <property type="component" value="Unassembled WGS sequence"/>
</dbReference>
<dbReference type="AlphaFoldDB" id="A0AAV0BEL8"/>